<feature type="signal peptide" evidence="2">
    <location>
        <begin position="1"/>
        <end position="22"/>
    </location>
</feature>
<dbReference type="SUPFAM" id="SSF51011">
    <property type="entry name" value="Glycosyl hydrolase domain"/>
    <property type="match status" value="1"/>
</dbReference>
<evidence type="ECO:0000313" key="4">
    <source>
        <dbReference type="EMBL" id="MFC4559236.1"/>
    </source>
</evidence>
<evidence type="ECO:0000313" key="5">
    <source>
        <dbReference type="Proteomes" id="UP001595989"/>
    </source>
</evidence>
<dbReference type="Pfam" id="PF22026">
    <property type="entry name" value="Alpha-amylase_C_2"/>
    <property type="match status" value="1"/>
</dbReference>
<protein>
    <submittedName>
        <fullName evidence="4">Alpha-amylase family glycosyl hydrolase</fullName>
    </submittedName>
</protein>
<sequence>MKRLFILLVIVLSAGLTSPVAAAQEKAETIHSQIIYNVLVDRFNNGDISQTEQVNLDDPNAYHGGDLKGITDKLDTLKELGYTTLVLSPIMDNAPGGFHGYWIENLHKVDPQYGTMEDLKKLVKEAHERDMKIVLEFVTNYVAETHPMLDDPAKADWVKPESDVASHQWLEQVVVLDQTNPEVQSFLTEAADFWIKEANIDGYRFHAADKTNPDFLEQLTTHIDELNPEFFQLADILEPETYNKGLADFSTIDAVENNSLYEPMAEVFSESGTPVSTIYETWVENGKKEGLNYIDNKYTERFTKKLLVNGLNPLTTWKLALTYLYTAPGTPMIYQGSEIPMANTLQLVQFNSQDEDLKKYINRVSALRSQFPALQKGNYELLGSSGAMSLFKRTYENESIYIAINNDEQSQSISIDGIESGMQLKGLLGDNLVRENEKGEFKIGLARQTAEVYVVQKDTGLNWRFIGVVLGVFGVFVAGVIYLTRKQKKREAGV</sequence>
<keyword evidence="1" id="KW-1133">Transmembrane helix</keyword>
<evidence type="ECO:0000256" key="1">
    <source>
        <dbReference type="SAM" id="Phobius"/>
    </source>
</evidence>
<keyword evidence="2" id="KW-0732">Signal</keyword>
<dbReference type="GO" id="GO:0016787">
    <property type="term" value="F:hydrolase activity"/>
    <property type="evidence" value="ECO:0007669"/>
    <property type="project" value="UniProtKB-KW"/>
</dbReference>
<name>A0ABV9DM50_9BACI</name>
<dbReference type="PANTHER" id="PTHR10357">
    <property type="entry name" value="ALPHA-AMYLASE FAMILY MEMBER"/>
    <property type="match status" value="1"/>
</dbReference>
<dbReference type="SUPFAM" id="SSF51445">
    <property type="entry name" value="(Trans)glycosidases"/>
    <property type="match status" value="1"/>
</dbReference>
<keyword evidence="5" id="KW-1185">Reference proteome</keyword>
<organism evidence="4 5">
    <name type="scientific">Virgibacillus kekensis</name>
    <dbReference type="NCBI Taxonomy" id="202261"/>
    <lineage>
        <taxon>Bacteria</taxon>
        <taxon>Bacillati</taxon>
        <taxon>Bacillota</taxon>
        <taxon>Bacilli</taxon>
        <taxon>Bacillales</taxon>
        <taxon>Bacillaceae</taxon>
        <taxon>Virgibacillus</taxon>
    </lineage>
</organism>
<feature type="domain" description="Glycosyl hydrolase family 13 catalytic" evidence="3">
    <location>
        <begin position="37"/>
        <end position="368"/>
    </location>
</feature>
<evidence type="ECO:0000259" key="3">
    <source>
        <dbReference type="SMART" id="SM00642"/>
    </source>
</evidence>
<comment type="caution">
    <text evidence="4">The sequence shown here is derived from an EMBL/GenBank/DDBJ whole genome shotgun (WGS) entry which is preliminary data.</text>
</comment>
<dbReference type="Gene3D" id="3.20.20.80">
    <property type="entry name" value="Glycosidases"/>
    <property type="match status" value="1"/>
</dbReference>
<evidence type="ECO:0000256" key="2">
    <source>
        <dbReference type="SAM" id="SignalP"/>
    </source>
</evidence>
<reference evidence="5" key="1">
    <citation type="journal article" date="2019" name="Int. J. Syst. Evol. Microbiol.">
        <title>The Global Catalogue of Microorganisms (GCM) 10K type strain sequencing project: providing services to taxonomists for standard genome sequencing and annotation.</title>
        <authorList>
            <consortium name="The Broad Institute Genomics Platform"/>
            <consortium name="The Broad Institute Genome Sequencing Center for Infectious Disease"/>
            <person name="Wu L."/>
            <person name="Ma J."/>
        </authorList>
    </citation>
    <scope>NUCLEOTIDE SEQUENCE [LARGE SCALE GENOMIC DNA]</scope>
    <source>
        <strain evidence="5">CGMCC 4.7426</strain>
    </source>
</reference>
<keyword evidence="1" id="KW-0812">Transmembrane</keyword>
<dbReference type="EMBL" id="JBHSFU010000007">
    <property type="protein sequence ID" value="MFC4559236.1"/>
    <property type="molecule type" value="Genomic_DNA"/>
</dbReference>
<keyword evidence="1" id="KW-0472">Membrane</keyword>
<dbReference type="Gene3D" id="2.60.40.1180">
    <property type="entry name" value="Golgi alpha-mannosidase II"/>
    <property type="match status" value="1"/>
</dbReference>
<gene>
    <name evidence="4" type="ORF">ACFO3D_13640</name>
</gene>
<keyword evidence="4" id="KW-0378">Hydrolase</keyword>
<proteinExistence type="predicted"/>
<dbReference type="SMART" id="SM00642">
    <property type="entry name" value="Aamy"/>
    <property type="match status" value="1"/>
</dbReference>
<dbReference type="InterPro" id="IPR013780">
    <property type="entry name" value="Glyco_hydro_b"/>
</dbReference>
<feature type="transmembrane region" description="Helical" evidence="1">
    <location>
        <begin position="463"/>
        <end position="483"/>
    </location>
</feature>
<dbReference type="RefSeq" id="WP_390296965.1">
    <property type="nucleotide sequence ID" value="NZ_JBHSFU010000007.1"/>
</dbReference>
<dbReference type="Proteomes" id="UP001595989">
    <property type="component" value="Unassembled WGS sequence"/>
</dbReference>
<accession>A0ABV9DM50</accession>
<dbReference type="InterPro" id="IPR017853">
    <property type="entry name" value="GH"/>
</dbReference>
<dbReference type="Pfam" id="PF00128">
    <property type="entry name" value="Alpha-amylase"/>
    <property type="match status" value="2"/>
</dbReference>
<dbReference type="InterPro" id="IPR054174">
    <property type="entry name" value="Alpha-amylase-like_C"/>
</dbReference>
<feature type="chain" id="PRO_5046085107" evidence="2">
    <location>
        <begin position="23"/>
        <end position="494"/>
    </location>
</feature>
<dbReference type="InterPro" id="IPR006047">
    <property type="entry name" value="GH13_cat_dom"/>
</dbReference>